<gene>
    <name evidence="4" type="ORF">PGRAT_02315</name>
</gene>
<dbReference type="Pfam" id="PF06719">
    <property type="entry name" value="AraC_N"/>
    <property type="match status" value="1"/>
</dbReference>
<dbReference type="Pfam" id="PF12833">
    <property type="entry name" value="HTH_18"/>
    <property type="match status" value="1"/>
</dbReference>
<dbReference type="OrthoDB" id="34150at2"/>
<dbReference type="STRING" id="189425.PGRAT_02315"/>
<dbReference type="InterPro" id="IPR009057">
    <property type="entry name" value="Homeodomain-like_sf"/>
</dbReference>
<dbReference type="GO" id="GO:0043565">
    <property type="term" value="F:sequence-specific DNA binding"/>
    <property type="evidence" value="ECO:0007669"/>
    <property type="project" value="InterPro"/>
</dbReference>
<sequence length="307" mass="34154">MNLSAIEPSISEYQHELALRIQRHTPSEGVNPSAVPSLFFRRSSYVLEPRHSINVPSLCIIVQGSKTATVGNESYTYDPASYLVTPVHLPIIGKITEASPQVPYLSLQLNFTPDIILDIVKGNPPQWDGKTGRGIIVSKSTPSLLDAVLRLVKLADTPEDIPILAPLVTREVLYRVLQGEQGASITQFAFIGSHAYRISEAIQLINRDYAKPLLIEDLAKEVNLSPSALHKHFKKVTAMSPLQYQKAIRLQVARRLLLTEFLDAADAGYRVGYESPSQFSREYARMFGRPPISDVKHMRDSINDPVT</sequence>
<keyword evidence="2" id="KW-0804">Transcription</keyword>
<name>A0A089LYK2_9BACL</name>
<dbReference type="PANTHER" id="PTHR43436">
    <property type="entry name" value="ARAC-FAMILY TRANSCRIPTIONAL REGULATOR"/>
    <property type="match status" value="1"/>
</dbReference>
<evidence type="ECO:0000313" key="4">
    <source>
        <dbReference type="EMBL" id="AIQ66611.1"/>
    </source>
</evidence>
<reference evidence="4 5" key="1">
    <citation type="submission" date="2014-08" db="EMBL/GenBank/DDBJ databases">
        <title>Comparative genomics of the Paenibacillus odorifer group.</title>
        <authorList>
            <person name="den Bakker H.C."/>
            <person name="Tsai Y.-C."/>
            <person name="Martin N."/>
            <person name="Korlach J."/>
            <person name="Wiedmann M."/>
        </authorList>
    </citation>
    <scope>NUCLEOTIDE SEQUENCE [LARGE SCALE GENOMIC DNA]</scope>
    <source>
        <strain evidence="4 5">DSM 15220</strain>
    </source>
</reference>
<keyword evidence="1" id="KW-0805">Transcription regulation</keyword>
<dbReference type="EMBL" id="CP009287">
    <property type="protein sequence ID" value="AIQ66611.1"/>
    <property type="molecule type" value="Genomic_DNA"/>
</dbReference>
<dbReference type="HOGENOM" id="CLU_000445_100_0_9"/>
<dbReference type="KEGG" id="pgm:PGRAT_02315"/>
<dbReference type="RefSeq" id="WP_036705013.1">
    <property type="nucleotide sequence ID" value="NZ_CP009287.1"/>
</dbReference>
<evidence type="ECO:0000313" key="5">
    <source>
        <dbReference type="Proteomes" id="UP000029500"/>
    </source>
</evidence>
<protein>
    <submittedName>
        <fullName evidence="4">AraC family transcriptional regulator</fullName>
    </submittedName>
</protein>
<dbReference type="PANTHER" id="PTHR43436:SF1">
    <property type="entry name" value="TRANSCRIPTIONAL REGULATORY PROTEIN"/>
    <property type="match status" value="1"/>
</dbReference>
<keyword evidence="5" id="KW-1185">Reference proteome</keyword>
<proteinExistence type="predicted"/>
<evidence type="ECO:0000259" key="3">
    <source>
        <dbReference type="PROSITE" id="PS01124"/>
    </source>
</evidence>
<dbReference type="InterPro" id="IPR018060">
    <property type="entry name" value="HTH_AraC"/>
</dbReference>
<dbReference type="SMART" id="SM00342">
    <property type="entry name" value="HTH_ARAC"/>
    <property type="match status" value="1"/>
</dbReference>
<dbReference type="Gene3D" id="1.10.10.60">
    <property type="entry name" value="Homeodomain-like"/>
    <property type="match status" value="2"/>
</dbReference>
<dbReference type="Proteomes" id="UP000029500">
    <property type="component" value="Chromosome"/>
</dbReference>
<organism evidence="4 5">
    <name type="scientific">Paenibacillus graminis</name>
    <dbReference type="NCBI Taxonomy" id="189425"/>
    <lineage>
        <taxon>Bacteria</taxon>
        <taxon>Bacillati</taxon>
        <taxon>Bacillota</taxon>
        <taxon>Bacilli</taxon>
        <taxon>Bacillales</taxon>
        <taxon>Paenibacillaceae</taxon>
        <taxon>Paenibacillus</taxon>
    </lineage>
</organism>
<dbReference type="AlphaFoldDB" id="A0A089LYK2"/>
<dbReference type="PROSITE" id="PS01124">
    <property type="entry name" value="HTH_ARAC_FAMILY_2"/>
    <property type="match status" value="1"/>
</dbReference>
<dbReference type="SUPFAM" id="SSF46689">
    <property type="entry name" value="Homeodomain-like"/>
    <property type="match status" value="2"/>
</dbReference>
<evidence type="ECO:0000256" key="2">
    <source>
        <dbReference type="ARBA" id="ARBA00023163"/>
    </source>
</evidence>
<evidence type="ECO:0000256" key="1">
    <source>
        <dbReference type="ARBA" id="ARBA00023015"/>
    </source>
</evidence>
<dbReference type="GO" id="GO:0003700">
    <property type="term" value="F:DNA-binding transcription factor activity"/>
    <property type="evidence" value="ECO:0007669"/>
    <property type="project" value="InterPro"/>
</dbReference>
<accession>A0A089LYK2</accession>
<dbReference type="InterPro" id="IPR009594">
    <property type="entry name" value="Tscrpt_reg_HTH_AraC_N"/>
</dbReference>
<dbReference type="eggNOG" id="COG2207">
    <property type="taxonomic scope" value="Bacteria"/>
</dbReference>
<feature type="domain" description="HTH araC/xylS-type" evidence="3">
    <location>
        <begin position="199"/>
        <end position="297"/>
    </location>
</feature>